<evidence type="ECO:0000313" key="10">
    <source>
        <dbReference type="Proteomes" id="UP000094527"/>
    </source>
</evidence>
<dbReference type="InterPro" id="IPR016812">
    <property type="entry name" value="PPase_methylesterase_euk"/>
</dbReference>
<protein>
    <recommendedName>
        <fullName evidence="5">Protein phosphatase methylesterase 1</fullName>
        <shortName evidence="5">PME-1</shortName>
        <ecNumber evidence="5">3.1.1.-</ecNumber>
    </recommendedName>
</protein>
<accession>A0A1D2MQ57</accession>
<name>A0A1D2MQ57_ORCCI</name>
<keyword evidence="10" id="KW-1185">Reference proteome</keyword>
<comment type="function">
    <text evidence="5">Demethylates proteins that have been reversibly carboxymethylated.</text>
</comment>
<evidence type="ECO:0000256" key="1">
    <source>
        <dbReference type="ARBA" id="ARBA00008645"/>
    </source>
</evidence>
<dbReference type="PIRSF" id="PIRSF022950">
    <property type="entry name" value="PPase_methylesterase_euk"/>
    <property type="match status" value="1"/>
</dbReference>
<reference evidence="9 10" key="1">
    <citation type="journal article" date="2016" name="Genome Biol. Evol.">
        <title>Gene Family Evolution Reflects Adaptation to Soil Environmental Stressors in the Genome of the Collembolan Orchesella cincta.</title>
        <authorList>
            <person name="Faddeeva-Vakhrusheva A."/>
            <person name="Derks M.F."/>
            <person name="Anvar S.Y."/>
            <person name="Agamennone V."/>
            <person name="Suring W."/>
            <person name="Smit S."/>
            <person name="van Straalen N.M."/>
            <person name="Roelofs D."/>
        </authorList>
    </citation>
    <scope>NUCLEOTIDE SEQUENCE [LARGE SCALE GENOMIC DNA]</scope>
    <source>
        <tissue evidence="9">Mixed pool</tissue>
    </source>
</reference>
<feature type="active site" evidence="6">
    <location>
        <position position="152"/>
    </location>
</feature>
<evidence type="ECO:0000256" key="2">
    <source>
        <dbReference type="ARBA" id="ARBA00022487"/>
    </source>
</evidence>
<evidence type="ECO:0000313" key="9">
    <source>
        <dbReference type="EMBL" id="ODM95032.1"/>
    </source>
</evidence>
<dbReference type="EMBL" id="LJIJ01000719">
    <property type="protein sequence ID" value="ODM95032.1"/>
    <property type="molecule type" value="Genomic_DNA"/>
</dbReference>
<dbReference type="STRING" id="48709.A0A1D2MQ57"/>
<feature type="region of interest" description="Disordered" evidence="7">
    <location>
        <begin position="241"/>
        <end position="265"/>
    </location>
</feature>
<evidence type="ECO:0000256" key="5">
    <source>
        <dbReference type="PIRNR" id="PIRNR022950"/>
    </source>
</evidence>
<dbReference type="InterPro" id="IPR000073">
    <property type="entry name" value="AB_hydrolase_1"/>
</dbReference>
<dbReference type="Proteomes" id="UP000094527">
    <property type="component" value="Unassembled WGS sequence"/>
</dbReference>
<dbReference type="SUPFAM" id="SSF53474">
    <property type="entry name" value="alpha/beta-Hydrolases"/>
    <property type="match status" value="1"/>
</dbReference>
<organism evidence="9 10">
    <name type="scientific">Orchesella cincta</name>
    <name type="common">Springtail</name>
    <name type="synonym">Podura cincta</name>
    <dbReference type="NCBI Taxonomy" id="48709"/>
    <lineage>
        <taxon>Eukaryota</taxon>
        <taxon>Metazoa</taxon>
        <taxon>Ecdysozoa</taxon>
        <taxon>Arthropoda</taxon>
        <taxon>Hexapoda</taxon>
        <taxon>Collembola</taxon>
        <taxon>Entomobryomorpha</taxon>
        <taxon>Entomobryoidea</taxon>
        <taxon>Orchesellidae</taxon>
        <taxon>Orchesellinae</taxon>
        <taxon>Orchesella</taxon>
    </lineage>
</organism>
<evidence type="ECO:0000259" key="8">
    <source>
        <dbReference type="Pfam" id="PF12697"/>
    </source>
</evidence>
<feature type="active site" evidence="6">
    <location>
        <position position="180"/>
    </location>
</feature>
<proteinExistence type="inferred from homology"/>
<gene>
    <name evidence="9" type="ORF">Ocin01_11648</name>
</gene>
<dbReference type="PANTHER" id="PTHR14189">
    <property type="entry name" value="PROTEIN PHOSPHATASE METHYLESTERASE-1 RELATED"/>
    <property type="match status" value="1"/>
</dbReference>
<comment type="catalytic activity">
    <reaction evidence="4">
        <text>[phosphatase 2A protein]-C-terminal L-leucine methyl ester + H2O = [phosphatase 2A protein]-C-terminal L-leucine + methanol + H(+)</text>
        <dbReference type="Rhea" id="RHEA:48548"/>
        <dbReference type="Rhea" id="RHEA-COMP:12134"/>
        <dbReference type="Rhea" id="RHEA-COMP:12135"/>
        <dbReference type="ChEBI" id="CHEBI:15377"/>
        <dbReference type="ChEBI" id="CHEBI:15378"/>
        <dbReference type="ChEBI" id="CHEBI:17790"/>
        <dbReference type="ChEBI" id="CHEBI:90516"/>
        <dbReference type="ChEBI" id="CHEBI:90517"/>
        <dbReference type="EC" id="3.1.1.89"/>
    </reaction>
</comment>
<sequence length="406" mass="44697">MAHVKDLRKAMLGGSRGMPKRPGGGGDAFLLRKDYSAVSASDYFGKARFIPVDGIDRLYLYETEISGEEATNIPYLLFLHGGGYSGLTWAPVISQLSPMFTAEFGAVDLRGHGRSACENEMDLSTERVTEDLFQLVQKLNLGERSLILVGHSMGGAFAIHLSDKLQEESNINLAGLIVIDVVEGSALESLSGMQHVLRNRPKEFQSLTSAIEWCVRSGQTRNADSARISMPGQLKLLNGDVPESTMIDEPEESEESSHPIPKSAGTSITCIQEEESDEGCFTDLVFPQRSTGSRMQAPVVVLEKYVWRIDLKKTEPFWRGWFEGLSKKFLAVRAPKLLLLAGVDRLDKELMVAQMQGKFQMQVLSSVGHIVHEDAPDRVAEHIASFLARNKIIAATSTIPRLFPGC</sequence>
<evidence type="ECO:0000256" key="7">
    <source>
        <dbReference type="SAM" id="MobiDB-lite"/>
    </source>
</evidence>
<dbReference type="InterPro" id="IPR029058">
    <property type="entry name" value="AB_hydrolase_fold"/>
</dbReference>
<evidence type="ECO:0000256" key="6">
    <source>
        <dbReference type="PIRSR" id="PIRSR022950-1"/>
    </source>
</evidence>
<comment type="similarity">
    <text evidence="1 5">Belongs to the AB hydrolase superfamily.</text>
</comment>
<keyword evidence="3 5" id="KW-0378">Hydrolase</keyword>
<keyword evidence="2 5" id="KW-0719">Serine esterase</keyword>
<evidence type="ECO:0000256" key="4">
    <source>
        <dbReference type="ARBA" id="ARBA00049203"/>
    </source>
</evidence>
<dbReference type="Gene3D" id="3.40.50.1820">
    <property type="entry name" value="alpha/beta hydrolase"/>
    <property type="match status" value="1"/>
</dbReference>
<dbReference type="AlphaFoldDB" id="A0A1D2MQ57"/>
<dbReference type="Pfam" id="PF12697">
    <property type="entry name" value="Abhydrolase_6"/>
    <property type="match status" value="1"/>
</dbReference>
<dbReference type="EC" id="3.1.1.-" evidence="5"/>
<evidence type="ECO:0000256" key="3">
    <source>
        <dbReference type="ARBA" id="ARBA00022801"/>
    </source>
</evidence>
<dbReference type="OMA" id="QGKFQTC"/>
<dbReference type="PANTHER" id="PTHR14189:SF0">
    <property type="entry name" value="PROTEIN PHOSPHATASE METHYLESTERASE 1"/>
    <property type="match status" value="1"/>
</dbReference>
<dbReference type="GO" id="GO:0051723">
    <property type="term" value="F:protein methylesterase activity"/>
    <property type="evidence" value="ECO:0007669"/>
    <property type="project" value="UniProtKB-EC"/>
</dbReference>
<feature type="domain" description="AB hydrolase-1" evidence="8">
    <location>
        <begin position="76"/>
        <end position="381"/>
    </location>
</feature>
<feature type="active site" evidence="6">
    <location>
        <position position="369"/>
    </location>
</feature>
<dbReference type="OrthoDB" id="194865at2759"/>
<comment type="caution">
    <text evidence="9">The sequence shown here is derived from an EMBL/GenBank/DDBJ whole genome shotgun (WGS) entry which is preliminary data.</text>
</comment>